<dbReference type="OrthoDB" id="5432096at2"/>
<keyword evidence="1" id="KW-0812">Transmembrane</keyword>
<keyword evidence="1" id="KW-0472">Membrane</keyword>
<dbReference type="Pfam" id="PF13469">
    <property type="entry name" value="Sulfotransfer_3"/>
    <property type="match status" value="1"/>
</dbReference>
<keyword evidence="3" id="KW-1185">Reference proteome</keyword>
<feature type="transmembrane region" description="Helical" evidence="1">
    <location>
        <begin position="251"/>
        <end position="268"/>
    </location>
</feature>
<dbReference type="Gene3D" id="3.40.50.300">
    <property type="entry name" value="P-loop containing nucleotide triphosphate hydrolases"/>
    <property type="match status" value="1"/>
</dbReference>
<reference evidence="2 3" key="1">
    <citation type="submission" date="2015-09" db="EMBL/GenBank/DDBJ databases">
        <authorList>
            <consortium name="Swine Surveillance"/>
        </authorList>
    </citation>
    <scope>NUCLEOTIDE SEQUENCE [LARGE SCALE GENOMIC DNA]</scope>
    <source>
        <strain evidence="2 3">CECT 7648</strain>
    </source>
</reference>
<dbReference type="STRING" id="441103.TRN7648_00171"/>
<evidence type="ECO:0000256" key="1">
    <source>
        <dbReference type="SAM" id="Phobius"/>
    </source>
</evidence>
<keyword evidence="2" id="KW-0808">Transferase</keyword>
<accession>A0A0P1G041</accession>
<dbReference type="InterPro" id="IPR027417">
    <property type="entry name" value="P-loop_NTPase"/>
</dbReference>
<proteinExistence type="predicted"/>
<dbReference type="EMBL" id="CYSE01000001">
    <property type="protein sequence ID" value="CUH74960.1"/>
    <property type="molecule type" value="Genomic_DNA"/>
</dbReference>
<evidence type="ECO:0000313" key="2">
    <source>
        <dbReference type="EMBL" id="CUH74960.1"/>
    </source>
</evidence>
<gene>
    <name evidence="2" type="ORF">TRN7648_00171</name>
</gene>
<dbReference type="AlphaFoldDB" id="A0A0P1G041"/>
<sequence>MAMKRIFILGLQRSGTTWTANMLAALPSVAAIQAGDHEGVHESIFFSHFAKAFGDWDDLPARRRFIEAFKQSDYFQLSGLEPELLDEFAETKSSPAEVFLSMMDLYAEVNGADAWIEKSPHHTFCAEEIAEAAPDAQFLIVQRRVPDLVRSRLFSFGRQLRWPPMRWLDVARGAIAAKHAEREMLEFAADNPQAMVVRYEDLLHDDDMVLREAIIDFLGLDAYPDDMISQYEANSSFAGGPRKSLGPVSKLVLAVAAFVGGLLPMSLLRRIRDARNEKRGIDWPDWAWKRSKFDPHHIEADSPQIILD</sequence>
<organism evidence="2 3">
    <name type="scientific">Tropicibacter naphthalenivorans</name>
    <dbReference type="NCBI Taxonomy" id="441103"/>
    <lineage>
        <taxon>Bacteria</taxon>
        <taxon>Pseudomonadati</taxon>
        <taxon>Pseudomonadota</taxon>
        <taxon>Alphaproteobacteria</taxon>
        <taxon>Rhodobacterales</taxon>
        <taxon>Roseobacteraceae</taxon>
        <taxon>Tropicibacter</taxon>
    </lineage>
</organism>
<dbReference type="Proteomes" id="UP000054935">
    <property type="component" value="Unassembled WGS sequence"/>
</dbReference>
<name>A0A0P1G041_9RHOB</name>
<dbReference type="GO" id="GO:0016740">
    <property type="term" value="F:transferase activity"/>
    <property type="evidence" value="ECO:0007669"/>
    <property type="project" value="UniProtKB-KW"/>
</dbReference>
<dbReference type="SUPFAM" id="SSF52540">
    <property type="entry name" value="P-loop containing nucleoside triphosphate hydrolases"/>
    <property type="match status" value="1"/>
</dbReference>
<evidence type="ECO:0000313" key="3">
    <source>
        <dbReference type="Proteomes" id="UP000054935"/>
    </source>
</evidence>
<keyword evidence="1" id="KW-1133">Transmembrane helix</keyword>
<protein>
    <submittedName>
        <fullName evidence="2">Sulfotransferase domain protein</fullName>
    </submittedName>
</protein>